<keyword evidence="3" id="KW-1185">Reference proteome</keyword>
<protein>
    <submittedName>
        <fullName evidence="2">Glycerophosphodiester phosphodiesterase family protein</fullName>
    </submittedName>
</protein>
<sequence>MIQEIIAHRGYTGKYPENTRLAFEKAAELPIWGIELDVHLSKDQEVVIIHDEAIDRTSNGSGLVKDMTLEELRSYQFYGAFPELENQADDGLTIMTLDEFLAWMQPLSIKVNIELKTNIFAYEGIVQKVIDLIKHYDLADRVLISSFNHRSIRECMTLAGDLPLEYGFLTGASLLEPGDYCKAKGVGHYHPFYGSLVPADIINCHQHGIQINAYTINDKAAMKAMIDLGLDRLITNFPEDALEMLR</sequence>
<dbReference type="Pfam" id="PF03009">
    <property type="entry name" value="GDPD"/>
    <property type="match status" value="1"/>
</dbReference>
<comment type="caution">
    <text evidence="2">The sequence shown here is derived from an EMBL/GenBank/DDBJ whole genome shotgun (WGS) entry which is preliminary data.</text>
</comment>
<dbReference type="Gene3D" id="3.20.20.190">
    <property type="entry name" value="Phosphatidylinositol (PI) phosphodiesterase"/>
    <property type="match status" value="1"/>
</dbReference>
<dbReference type="InterPro" id="IPR030395">
    <property type="entry name" value="GP_PDE_dom"/>
</dbReference>
<dbReference type="Proteomes" id="UP000005990">
    <property type="component" value="Unassembled WGS sequence"/>
</dbReference>
<evidence type="ECO:0000313" key="3">
    <source>
        <dbReference type="Proteomes" id="UP000005990"/>
    </source>
</evidence>
<accession>E4KN32</accession>
<evidence type="ECO:0000313" key="2">
    <source>
        <dbReference type="EMBL" id="EFR31750.1"/>
    </source>
</evidence>
<name>E4KN32_9LACT</name>
<dbReference type="PROSITE" id="PS51704">
    <property type="entry name" value="GP_PDE"/>
    <property type="match status" value="1"/>
</dbReference>
<dbReference type="GO" id="GO:0006629">
    <property type="term" value="P:lipid metabolic process"/>
    <property type="evidence" value="ECO:0007669"/>
    <property type="project" value="InterPro"/>
</dbReference>
<dbReference type="STRING" id="908337.HMPREF9257_0009"/>
<dbReference type="RefSeq" id="WP_006417882.1">
    <property type="nucleotide sequence ID" value="NZ_AENN01000006.1"/>
</dbReference>
<reference evidence="2 3" key="1">
    <citation type="submission" date="2010-10" db="EMBL/GenBank/DDBJ databases">
        <authorList>
            <person name="Durkin A.S."/>
            <person name="Madupu R."/>
            <person name="Torralba M."/>
            <person name="Gillis M."/>
            <person name="Methe B."/>
            <person name="Sutton G."/>
            <person name="Nelson K.E."/>
        </authorList>
    </citation>
    <scope>NUCLEOTIDE SEQUENCE [LARGE SCALE GENOMIC DNA]</scope>
    <source>
        <strain evidence="2 3">ACS-139-V-Col8</strain>
    </source>
</reference>
<dbReference type="eggNOG" id="COG0584">
    <property type="taxonomic scope" value="Bacteria"/>
</dbReference>
<dbReference type="EMBL" id="AENN01000006">
    <property type="protein sequence ID" value="EFR31750.1"/>
    <property type="molecule type" value="Genomic_DNA"/>
</dbReference>
<dbReference type="SUPFAM" id="SSF51695">
    <property type="entry name" value="PLC-like phosphodiesterases"/>
    <property type="match status" value="1"/>
</dbReference>
<feature type="domain" description="GP-PDE" evidence="1">
    <location>
        <begin position="3"/>
        <end position="245"/>
    </location>
</feature>
<dbReference type="PANTHER" id="PTHR46211">
    <property type="entry name" value="GLYCEROPHOSPHORYL DIESTER PHOSPHODIESTERASE"/>
    <property type="match status" value="1"/>
</dbReference>
<proteinExistence type="predicted"/>
<dbReference type="InterPro" id="IPR017946">
    <property type="entry name" value="PLC-like_Pdiesterase_TIM-brl"/>
</dbReference>
<dbReference type="AlphaFoldDB" id="E4KN32"/>
<evidence type="ECO:0000259" key="1">
    <source>
        <dbReference type="PROSITE" id="PS51704"/>
    </source>
</evidence>
<organism evidence="2 3">
    <name type="scientific">Eremococcus coleocola ACS-139-V-Col8</name>
    <dbReference type="NCBI Taxonomy" id="908337"/>
    <lineage>
        <taxon>Bacteria</taxon>
        <taxon>Bacillati</taxon>
        <taxon>Bacillota</taxon>
        <taxon>Bacilli</taxon>
        <taxon>Lactobacillales</taxon>
        <taxon>Aerococcaceae</taxon>
        <taxon>Eremococcus</taxon>
    </lineage>
</organism>
<dbReference type="PANTHER" id="PTHR46211:SF1">
    <property type="entry name" value="GLYCEROPHOSPHODIESTER PHOSPHODIESTERASE, CYTOPLASMIC"/>
    <property type="match status" value="1"/>
</dbReference>
<gene>
    <name evidence="2" type="ORF">HMPREF9257_0009</name>
</gene>
<dbReference type="GO" id="GO:0008081">
    <property type="term" value="F:phosphoric diester hydrolase activity"/>
    <property type="evidence" value="ECO:0007669"/>
    <property type="project" value="InterPro"/>
</dbReference>